<evidence type="ECO:0000256" key="3">
    <source>
        <dbReference type="ARBA" id="ARBA00022692"/>
    </source>
</evidence>
<dbReference type="Pfam" id="PF00905">
    <property type="entry name" value="Transpeptidase"/>
    <property type="match status" value="1"/>
</dbReference>
<keyword evidence="6" id="KW-1133">Transmembrane helix</keyword>
<dbReference type="GO" id="GO:0008955">
    <property type="term" value="F:peptidoglycan glycosyltransferase activity"/>
    <property type="evidence" value="ECO:0007669"/>
    <property type="project" value="TreeGrafter"/>
</dbReference>
<evidence type="ECO:0000256" key="6">
    <source>
        <dbReference type="ARBA" id="ARBA00022989"/>
    </source>
</evidence>
<dbReference type="PANTHER" id="PTHR32282">
    <property type="entry name" value="BINDING PROTEIN TRANSPEPTIDASE, PUTATIVE-RELATED"/>
    <property type="match status" value="1"/>
</dbReference>
<keyword evidence="4" id="KW-0133">Cell shape</keyword>
<feature type="domain" description="Penicillin-binding protein transpeptidase" evidence="10">
    <location>
        <begin position="37"/>
        <end position="153"/>
    </location>
</feature>
<organism evidence="11">
    <name type="scientific">Ralstonia solanacearum</name>
    <name type="common">Pseudomonas solanacearum</name>
    <dbReference type="NCBI Taxonomy" id="305"/>
    <lineage>
        <taxon>Bacteria</taxon>
        <taxon>Pseudomonadati</taxon>
        <taxon>Pseudomonadota</taxon>
        <taxon>Betaproteobacteria</taxon>
        <taxon>Burkholderiales</taxon>
        <taxon>Burkholderiaceae</taxon>
        <taxon>Ralstonia</taxon>
        <taxon>Ralstonia solanacearum species complex</taxon>
    </lineage>
</organism>
<dbReference type="GO" id="GO:0008658">
    <property type="term" value="F:penicillin binding"/>
    <property type="evidence" value="ECO:0007669"/>
    <property type="project" value="InterPro"/>
</dbReference>
<feature type="compositionally biased region" description="Low complexity" evidence="9">
    <location>
        <begin position="236"/>
        <end position="245"/>
    </location>
</feature>
<evidence type="ECO:0000256" key="5">
    <source>
        <dbReference type="ARBA" id="ARBA00022984"/>
    </source>
</evidence>
<evidence type="ECO:0000256" key="8">
    <source>
        <dbReference type="ARBA" id="ARBA00023316"/>
    </source>
</evidence>
<dbReference type="EMBL" id="LN899821">
    <property type="protein sequence ID" value="CUV21404.1"/>
    <property type="molecule type" value="Genomic_DNA"/>
</dbReference>
<protein>
    <submittedName>
        <fullName evidence="11">Penicillin-binding 1 transmembrane protein</fullName>
    </submittedName>
</protein>
<keyword evidence="7" id="KW-0472">Membrane</keyword>
<evidence type="ECO:0000256" key="4">
    <source>
        <dbReference type="ARBA" id="ARBA00022960"/>
    </source>
</evidence>
<dbReference type="AlphaFoldDB" id="A0A0S4UGU9"/>
<keyword evidence="8" id="KW-0961">Cell wall biogenesis/degradation</keyword>
<keyword evidence="3 11" id="KW-0812">Transmembrane</keyword>
<dbReference type="GO" id="GO:0030288">
    <property type="term" value="C:outer membrane-bounded periplasmic space"/>
    <property type="evidence" value="ECO:0007669"/>
    <property type="project" value="TreeGrafter"/>
</dbReference>
<feature type="region of interest" description="Disordered" evidence="9">
    <location>
        <begin position="221"/>
        <end position="261"/>
    </location>
</feature>
<evidence type="ECO:0000313" key="11">
    <source>
        <dbReference type="EMBL" id="CUV21404.1"/>
    </source>
</evidence>
<keyword evidence="5" id="KW-0573">Peptidoglycan synthesis</keyword>
<accession>A0A0S4UGU9</accession>
<dbReference type="PANTHER" id="PTHR32282:SF27">
    <property type="entry name" value="PENICILLIN-BINDING PROTEIN 1A"/>
    <property type="match status" value="1"/>
</dbReference>
<feature type="compositionally biased region" description="Basic and acidic residues" evidence="9">
    <location>
        <begin position="248"/>
        <end position="261"/>
    </location>
</feature>
<keyword evidence="2" id="KW-0808">Transferase</keyword>
<dbReference type="Gene3D" id="3.40.710.10">
    <property type="entry name" value="DD-peptidase/beta-lactamase superfamily"/>
    <property type="match status" value="1"/>
</dbReference>
<proteinExistence type="predicted"/>
<name>A0A0S4UGU9_RALSL</name>
<dbReference type="InterPro" id="IPR001460">
    <property type="entry name" value="PCN-bd_Tpept"/>
</dbReference>
<sequence>MRVFCLSRGLGDVYKRQAQQYTTRLGFEPDKHPAYLPMALGAGSVTVLQMAGAYSVFANGGYRVNPYIIDRVTDARGTVIQQTHPMTASKDAVRVIDPRNDFIMDSLLRSVVSGGTGYLAKQKLGRSDMAGKTGTTNDSFDAWFCGYTPKLVGVAWIGYDNPRSLGDRETGGGLALPIWINYMSYALKGQPETERQPPEGVVQMAGDWAYEEYANGQGVASVGLGDALPGGPPASGPEAAPSLAPTPEQEKQKILDMFRGN</sequence>
<dbReference type="SUPFAM" id="SSF56601">
    <property type="entry name" value="beta-lactamase/transpeptidase-like"/>
    <property type="match status" value="1"/>
</dbReference>
<gene>
    <name evidence="11" type="ORF">PSS4_v1_3380001</name>
</gene>
<evidence type="ECO:0000256" key="2">
    <source>
        <dbReference type="ARBA" id="ARBA00022679"/>
    </source>
</evidence>
<dbReference type="GO" id="GO:0008360">
    <property type="term" value="P:regulation of cell shape"/>
    <property type="evidence" value="ECO:0007669"/>
    <property type="project" value="UniProtKB-KW"/>
</dbReference>
<reference evidence="11" key="1">
    <citation type="submission" date="2015-10" db="EMBL/GenBank/DDBJ databases">
        <authorList>
            <person name="Gilbert D.G."/>
        </authorList>
    </citation>
    <scope>NUCLEOTIDE SEQUENCE</scope>
    <source>
        <strain evidence="11">Phyl III-seqv23</strain>
    </source>
</reference>
<dbReference type="InterPro" id="IPR050396">
    <property type="entry name" value="Glycosyltr_51/Transpeptidase"/>
</dbReference>
<keyword evidence="1" id="KW-0328">Glycosyltransferase</keyword>
<evidence type="ECO:0000256" key="7">
    <source>
        <dbReference type="ARBA" id="ARBA00023136"/>
    </source>
</evidence>
<evidence type="ECO:0000256" key="1">
    <source>
        <dbReference type="ARBA" id="ARBA00022676"/>
    </source>
</evidence>
<dbReference type="InterPro" id="IPR012338">
    <property type="entry name" value="Beta-lactam/transpept-like"/>
</dbReference>
<dbReference type="GO" id="GO:0071555">
    <property type="term" value="P:cell wall organization"/>
    <property type="evidence" value="ECO:0007669"/>
    <property type="project" value="UniProtKB-KW"/>
</dbReference>
<dbReference type="GO" id="GO:0009252">
    <property type="term" value="P:peptidoglycan biosynthetic process"/>
    <property type="evidence" value="ECO:0007669"/>
    <property type="project" value="UniProtKB-KW"/>
</dbReference>
<evidence type="ECO:0000256" key="9">
    <source>
        <dbReference type="SAM" id="MobiDB-lite"/>
    </source>
</evidence>
<evidence type="ECO:0000259" key="10">
    <source>
        <dbReference type="Pfam" id="PF00905"/>
    </source>
</evidence>